<name>A0A6L3T0D4_9HYPH</name>
<evidence type="ECO:0000313" key="3">
    <source>
        <dbReference type="Proteomes" id="UP000474159"/>
    </source>
</evidence>
<keyword evidence="1" id="KW-0812">Transmembrane</keyword>
<dbReference type="RefSeq" id="WP_151002690.1">
    <property type="nucleotide sequence ID" value="NZ_BPQY01000013.1"/>
</dbReference>
<keyword evidence="1" id="KW-0472">Membrane</keyword>
<gene>
    <name evidence="2" type="ORF">F6X53_23000</name>
</gene>
<sequence length="65" mass="6707">MRHVLPPRRIPRLIRRAPPSRPVGAKGAVAPARLSDLILALLAVALIGGLALMAAAALMARAVAP</sequence>
<reference evidence="2 3" key="1">
    <citation type="submission" date="2019-09" db="EMBL/GenBank/DDBJ databases">
        <title>YIM 48816 draft genome.</title>
        <authorList>
            <person name="Jiang L."/>
        </authorList>
    </citation>
    <scope>NUCLEOTIDE SEQUENCE [LARGE SCALE GENOMIC DNA]</scope>
    <source>
        <strain evidence="2 3">YIM 48816</strain>
    </source>
</reference>
<accession>A0A6L3T0D4</accession>
<protein>
    <submittedName>
        <fullName evidence="2">Uncharacterized protein</fullName>
    </submittedName>
</protein>
<evidence type="ECO:0000256" key="1">
    <source>
        <dbReference type="SAM" id="Phobius"/>
    </source>
</evidence>
<dbReference type="EMBL" id="VZZK01000029">
    <property type="protein sequence ID" value="KAB1076572.1"/>
    <property type="molecule type" value="Genomic_DNA"/>
</dbReference>
<evidence type="ECO:0000313" key="2">
    <source>
        <dbReference type="EMBL" id="KAB1076572.1"/>
    </source>
</evidence>
<comment type="caution">
    <text evidence="2">The sequence shown here is derived from an EMBL/GenBank/DDBJ whole genome shotgun (WGS) entry which is preliminary data.</text>
</comment>
<keyword evidence="1" id="KW-1133">Transmembrane helix</keyword>
<organism evidence="2 3">
    <name type="scientific">Methylobacterium soli</name>
    <dbReference type="NCBI Taxonomy" id="553447"/>
    <lineage>
        <taxon>Bacteria</taxon>
        <taxon>Pseudomonadati</taxon>
        <taxon>Pseudomonadota</taxon>
        <taxon>Alphaproteobacteria</taxon>
        <taxon>Hyphomicrobiales</taxon>
        <taxon>Methylobacteriaceae</taxon>
        <taxon>Methylobacterium</taxon>
    </lineage>
</organism>
<feature type="transmembrane region" description="Helical" evidence="1">
    <location>
        <begin position="37"/>
        <end position="60"/>
    </location>
</feature>
<dbReference type="Proteomes" id="UP000474159">
    <property type="component" value="Unassembled WGS sequence"/>
</dbReference>
<proteinExistence type="predicted"/>
<dbReference type="AlphaFoldDB" id="A0A6L3T0D4"/>
<keyword evidence="3" id="KW-1185">Reference proteome</keyword>